<dbReference type="AlphaFoldDB" id="A0A3N1P148"/>
<keyword evidence="9 10" id="KW-0378">Hydrolase</keyword>
<protein>
    <recommendedName>
        <fullName evidence="5">5'-deoxynucleotidase</fullName>
        <ecNumber evidence="5">3.1.3.89</ecNumber>
    </recommendedName>
</protein>
<keyword evidence="13" id="KW-1185">Reference proteome</keyword>
<dbReference type="PROSITE" id="PS51831">
    <property type="entry name" value="HD"/>
    <property type="match status" value="1"/>
</dbReference>
<dbReference type="PANTHER" id="PTHR11845">
    <property type="entry name" value="5'-DEOXYNUCLEOTIDASE HDDC2"/>
    <property type="match status" value="1"/>
</dbReference>
<evidence type="ECO:0000256" key="7">
    <source>
        <dbReference type="ARBA" id="ARBA00022723"/>
    </source>
</evidence>
<comment type="function">
    <text evidence="10">Catalyzes the strictly specific dephosphorylation of 2'-deoxyribonucleoside 5'-monophosphates.</text>
</comment>
<comment type="similarity">
    <text evidence="10">Belongs to the 5DNU family.</text>
</comment>
<comment type="subunit">
    <text evidence="4 10">Homodimer.</text>
</comment>
<comment type="catalytic activity">
    <reaction evidence="1 10">
        <text>a 2'-deoxyribonucleoside 5'-phosphate + H2O = a 2'-deoxyribonucleoside + phosphate</text>
        <dbReference type="Rhea" id="RHEA:36167"/>
        <dbReference type="ChEBI" id="CHEBI:15377"/>
        <dbReference type="ChEBI" id="CHEBI:18274"/>
        <dbReference type="ChEBI" id="CHEBI:43474"/>
        <dbReference type="ChEBI" id="CHEBI:65317"/>
        <dbReference type="EC" id="3.1.3.89"/>
    </reaction>
</comment>
<evidence type="ECO:0000256" key="2">
    <source>
        <dbReference type="ARBA" id="ARBA00001936"/>
    </source>
</evidence>
<name>A0A3N1P148_9GAMM</name>
<evidence type="ECO:0000256" key="8">
    <source>
        <dbReference type="ARBA" id="ARBA00022741"/>
    </source>
</evidence>
<dbReference type="EMBL" id="RJUL01000006">
    <property type="protein sequence ID" value="ROQ24992.1"/>
    <property type="molecule type" value="Genomic_DNA"/>
</dbReference>
<feature type="binding site" evidence="10">
    <location>
        <begin position="17"/>
        <end position="18"/>
    </location>
    <ligand>
        <name>substrate</name>
    </ligand>
</feature>
<evidence type="ECO:0000256" key="5">
    <source>
        <dbReference type="ARBA" id="ARBA00012964"/>
    </source>
</evidence>
<feature type="domain" description="HD" evidence="11">
    <location>
        <begin position="29"/>
        <end position="141"/>
    </location>
</feature>
<evidence type="ECO:0000313" key="12">
    <source>
        <dbReference type="EMBL" id="ROQ24992.1"/>
    </source>
</evidence>
<dbReference type="CDD" id="cd00077">
    <property type="entry name" value="HDc"/>
    <property type="match status" value="1"/>
</dbReference>
<feature type="binding site" evidence="10">
    <location>
        <position position="68"/>
    </location>
    <ligand>
        <name>substrate</name>
    </ligand>
</feature>
<feature type="binding site" evidence="10">
    <location>
        <position position="136"/>
    </location>
    <ligand>
        <name>a divalent metal cation</name>
        <dbReference type="ChEBI" id="CHEBI:60240"/>
    </ligand>
</feature>
<feature type="binding site" evidence="10">
    <location>
        <position position="67"/>
    </location>
    <ligand>
        <name>a divalent metal cation</name>
        <dbReference type="ChEBI" id="CHEBI:60240"/>
    </ligand>
</feature>
<dbReference type="GO" id="GO:0000166">
    <property type="term" value="F:nucleotide binding"/>
    <property type="evidence" value="ECO:0007669"/>
    <property type="project" value="UniProtKB-KW"/>
</dbReference>
<dbReference type="Pfam" id="PF12917">
    <property type="entry name" value="YfbR-like"/>
    <property type="match status" value="1"/>
</dbReference>
<dbReference type="InterPro" id="IPR022971">
    <property type="entry name" value="YfbR"/>
</dbReference>
<dbReference type="NCBIfam" id="NF003009">
    <property type="entry name" value="PRK03826.1"/>
    <property type="match status" value="1"/>
</dbReference>
<feature type="site" description="Appears to be important in orienting the phosphate for catalysis" evidence="10">
    <location>
        <position position="17"/>
    </location>
</feature>
<dbReference type="STRING" id="584787.GCA_001247655_03964"/>
<keyword evidence="6 10" id="KW-0963">Cytoplasm</keyword>
<dbReference type="EC" id="3.1.3.89" evidence="5"/>
<evidence type="ECO:0000259" key="11">
    <source>
        <dbReference type="PROSITE" id="PS51831"/>
    </source>
</evidence>
<evidence type="ECO:0000313" key="13">
    <source>
        <dbReference type="Proteomes" id="UP000268033"/>
    </source>
</evidence>
<evidence type="ECO:0000256" key="6">
    <source>
        <dbReference type="ARBA" id="ARBA00022490"/>
    </source>
</evidence>
<dbReference type="RefSeq" id="WP_417355231.1">
    <property type="nucleotide sequence ID" value="NZ_JBLXAC010000006.1"/>
</dbReference>
<dbReference type="GO" id="GO:0005737">
    <property type="term" value="C:cytoplasm"/>
    <property type="evidence" value="ECO:0007669"/>
    <property type="project" value="UniProtKB-SubCell"/>
</dbReference>
<reference evidence="12 13" key="1">
    <citation type="submission" date="2018-11" db="EMBL/GenBank/DDBJ databases">
        <title>Genomic Encyclopedia of Type Strains, Phase IV (KMG-IV): sequencing the most valuable type-strain genomes for metagenomic binning, comparative biology and taxonomic classification.</title>
        <authorList>
            <person name="Goeker M."/>
        </authorList>
    </citation>
    <scope>NUCLEOTIDE SEQUENCE [LARGE SCALE GENOMIC DNA]</scope>
    <source>
        <strain evidence="12 13">DSM 21945</strain>
    </source>
</reference>
<dbReference type="HAMAP" id="MF_01100">
    <property type="entry name" value="5DNU"/>
    <property type="match status" value="1"/>
</dbReference>
<proteinExistence type="inferred from homology"/>
<dbReference type="PANTHER" id="PTHR11845:SF13">
    <property type="entry name" value="5'-DEOXYNUCLEOTIDASE HDDC2"/>
    <property type="match status" value="1"/>
</dbReference>
<keyword evidence="8 10" id="KW-0547">Nucleotide-binding</keyword>
<dbReference type="SUPFAM" id="SSF109604">
    <property type="entry name" value="HD-domain/PDEase-like"/>
    <property type="match status" value="1"/>
</dbReference>
<evidence type="ECO:0000256" key="4">
    <source>
        <dbReference type="ARBA" id="ARBA00011738"/>
    </source>
</evidence>
<evidence type="ECO:0000256" key="10">
    <source>
        <dbReference type="HAMAP-Rule" id="MF_01100"/>
    </source>
</evidence>
<feature type="binding site" evidence="10">
    <location>
        <begin position="76"/>
        <end position="79"/>
    </location>
    <ligand>
        <name>substrate</name>
    </ligand>
</feature>
<organism evidence="12 13">
    <name type="scientific">Gallaecimonas pentaromativorans</name>
    <dbReference type="NCBI Taxonomy" id="584787"/>
    <lineage>
        <taxon>Bacteria</taxon>
        <taxon>Pseudomonadati</taxon>
        <taxon>Pseudomonadota</taxon>
        <taxon>Gammaproteobacteria</taxon>
        <taxon>Enterobacterales</taxon>
        <taxon>Gallaecimonadaceae</taxon>
        <taxon>Gallaecimonas</taxon>
    </lineage>
</organism>
<evidence type="ECO:0000256" key="3">
    <source>
        <dbReference type="ARBA" id="ARBA00001941"/>
    </source>
</evidence>
<feature type="binding site" evidence="10">
    <location>
        <position position="136"/>
    </location>
    <ligand>
        <name>substrate</name>
    </ligand>
</feature>
<feature type="binding site" evidence="10">
    <location>
        <position position="32"/>
    </location>
    <ligand>
        <name>a divalent metal cation</name>
        <dbReference type="ChEBI" id="CHEBI:60240"/>
    </ligand>
</feature>
<feature type="binding site" evidence="10">
    <location>
        <position position="68"/>
    </location>
    <ligand>
        <name>a divalent metal cation</name>
        <dbReference type="ChEBI" id="CHEBI:60240"/>
    </ligand>
</feature>
<comment type="subcellular location">
    <subcellularLocation>
        <location evidence="10">Cytoplasm</location>
    </subcellularLocation>
</comment>
<keyword evidence="7 10" id="KW-0479">Metal-binding</keyword>
<comment type="cofactor">
    <cofactor evidence="2">
        <name>Mn(2+)</name>
        <dbReference type="ChEBI" id="CHEBI:29035"/>
    </cofactor>
</comment>
<dbReference type="InterPro" id="IPR006674">
    <property type="entry name" value="HD_domain"/>
</dbReference>
<comment type="cofactor">
    <cofactor evidence="3">
        <name>Co(2+)</name>
        <dbReference type="ChEBI" id="CHEBI:48828"/>
    </cofactor>
</comment>
<evidence type="ECO:0000256" key="9">
    <source>
        <dbReference type="ARBA" id="ARBA00022801"/>
    </source>
</evidence>
<sequence length="206" mass="23187">MASHLFAQLARLRLIRRWPLMYNVQPENVAEHSLQVAMVAHALALISNHCFGTQLDANRVAALALFHDASEVLTGDLPTPVKYYNPAIADEYKKIEAVAEQRLVDMAPPELREAYRQLFVASADEAPLQSLVKDADTLCAYLKCLQELNMGNHEFTQAKGRLEAMLAKRMNPPMRYFLDQFVPSFSLSLDDIADDPEHPLVRPGQQ</sequence>
<dbReference type="InterPro" id="IPR039356">
    <property type="entry name" value="YfbR/HDDC2"/>
</dbReference>
<comment type="cofactor">
    <cofactor evidence="10">
        <name>a divalent metal cation</name>
        <dbReference type="ChEBI" id="CHEBI:60240"/>
    </cofactor>
</comment>
<gene>
    <name evidence="12" type="ORF">EDC28_106240</name>
</gene>
<dbReference type="SMART" id="SM00471">
    <property type="entry name" value="HDc"/>
    <property type="match status" value="1"/>
</dbReference>
<dbReference type="GO" id="GO:0002953">
    <property type="term" value="F:5'-deoxynucleotidase activity"/>
    <property type="evidence" value="ECO:0007669"/>
    <property type="project" value="UniProtKB-EC"/>
</dbReference>
<feature type="binding site" evidence="10">
    <location>
        <position position="32"/>
    </location>
    <ligand>
        <name>substrate</name>
    </ligand>
</feature>
<accession>A0A3N1P148</accession>
<evidence type="ECO:0000256" key="1">
    <source>
        <dbReference type="ARBA" id="ARBA00001638"/>
    </source>
</evidence>
<dbReference type="Proteomes" id="UP000268033">
    <property type="component" value="Unassembled WGS sequence"/>
</dbReference>
<dbReference type="GO" id="GO:0046872">
    <property type="term" value="F:metal ion binding"/>
    <property type="evidence" value="ECO:0007669"/>
    <property type="project" value="UniProtKB-KW"/>
</dbReference>
<dbReference type="Gene3D" id="1.10.3210.10">
    <property type="entry name" value="Hypothetical protein af1432"/>
    <property type="match status" value="1"/>
</dbReference>
<comment type="caution">
    <text evidence="12">The sequence shown here is derived from an EMBL/GenBank/DDBJ whole genome shotgun (WGS) entry which is preliminary data.</text>
</comment>
<dbReference type="InterPro" id="IPR003607">
    <property type="entry name" value="HD/PDEase_dom"/>
</dbReference>